<protein>
    <submittedName>
        <fullName evidence="2">Uncharacterized protein</fullName>
    </submittedName>
</protein>
<gene>
    <name evidence="2" type="ORF">A7P95_06080</name>
</gene>
<organism evidence="2 3">
    <name type="scientific">Eikenella longinqua</name>
    <dbReference type="NCBI Taxonomy" id="1795827"/>
    <lineage>
        <taxon>Bacteria</taxon>
        <taxon>Pseudomonadati</taxon>
        <taxon>Pseudomonadota</taxon>
        <taxon>Betaproteobacteria</taxon>
        <taxon>Neisseriales</taxon>
        <taxon>Neisseriaceae</taxon>
        <taxon>Eikenella</taxon>
    </lineage>
</organism>
<feature type="transmembrane region" description="Helical" evidence="1">
    <location>
        <begin position="36"/>
        <end position="57"/>
    </location>
</feature>
<keyword evidence="1" id="KW-1133">Transmembrane helix</keyword>
<keyword evidence="3" id="KW-1185">Reference proteome</keyword>
<keyword evidence="1" id="KW-0472">Membrane</keyword>
<dbReference type="EMBL" id="LXSL01000020">
    <property type="protein sequence ID" value="OAM27875.1"/>
    <property type="molecule type" value="Genomic_DNA"/>
</dbReference>
<comment type="caution">
    <text evidence="2">The sequence shown here is derived from an EMBL/GenBank/DDBJ whole genome shotgun (WGS) entry which is preliminary data.</text>
</comment>
<evidence type="ECO:0000313" key="3">
    <source>
        <dbReference type="Proteomes" id="UP000077885"/>
    </source>
</evidence>
<evidence type="ECO:0000256" key="1">
    <source>
        <dbReference type="SAM" id="Phobius"/>
    </source>
</evidence>
<dbReference type="PROSITE" id="PS51257">
    <property type="entry name" value="PROKAR_LIPOPROTEIN"/>
    <property type="match status" value="1"/>
</dbReference>
<name>A0A1A9RX91_9NEIS</name>
<dbReference type="Proteomes" id="UP000077885">
    <property type="component" value="Unassembled WGS sequence"/>
</dbReference>
<accession>A0A1A9RX91</accession>
<proteinExistence type="predicted"/>
<keyword evidence="1" id="KW-0812">Transmembrane</keyword>
<evidence type="ECO:0000313" key="2">
    <source>
        <dbReference type="EMBL" id="OAM27875.1"/>
    </source>
</evidence>
<dbReference type="AlphaFoldDB" id="A0A1A9RX91"/>
<sequence length="61" mass="6331">MGKGRRAWAKLVLLVFAALGFGFGCAEVEVLASQKFALLILTSLKLTLSGSLMAGMVEGAS</sequence>
<reference evidence="3" key="1">
    <citation type="submission" date="2016-05" db="EMBL/GenBank/DDBJ databases">
        <title>Draft genome of Corynebacterium afermentans subsp. afermentans LCDC 88199T.</title>
        <authorList>
            <person name="Bernier A.-M."/>
            <person name="Bernard K."/>
        </authorList>
    </citation>
    <scope>NUCLEOTIDE SEQUENCE [LARGE SCALE GENOMIC DNA]</scope>
    <source>
        <strain evidence="3">NML02-A-017</strain>
    </source>
</reference>